<dbReference type="SUPFAM" id="SSF48008">
    <property type="entry name" value="GntR ligand-binding domain-like"/>
    <property type="match status" value="1"/>
</dbReference>
<accession>A0A1W2D1X5</accession>
<dbReference type="PROSITE" id="PS50949">
    <property type="entry name" value="HTH_GNTR"/>
    <property type="match status" value="1"/>
</dbReference>
<dbReference type="SUPFAM" id="SSF46785">
    <property type="entry name" value="Winged helix' DNA-binding domain"/>
    <property type="match status" value="1"/>
</dbReference>
<dbReference type="InterPro" id="IPR036388">
    <property type="entry name" value="WH-like_DNA-bd_sf"/>
</dbReference>
<evidence type="ECO:0000259" key="4">
    <source>
        <dbReference type="PROSITE" id="PS50949"/>
    </source>
</evidence>
<dbReference type="GO" id="GO:0003677">
    <property type="term" value="F:DNA binding"/>
    <property type="evidence" value="ECO:0007669"/>
    <property type="project" value="UniProtKB-KW"/>
</dbReference>
<evidence type="ECO:0000256" key="2">
    <source>
        <dbReference type="ARBA" id="ARBA00023125"/>
    </source>
</evidence>
<keyword evidence="2 5" id="KW-0238">DNA-binding</keyword>
<dbReference type="AlphaFoldDB" id="A0A1W2D1X5"/>
<evidence type="ECO:0000313" key="5">
    <source>
        <dbReference type="EMBL" id="SMC91547.1"/>
    </source>
</evidence>
<keyword evidence="3" id="KW-0804">Transcription</keyword>
<dbReference type="InterPro" id="IPR000524">
    <property type="entry name" value="Tscrpt_reg_HTH_GntR"/>
</dbReference>
<dbReference type="Gene3D" id="1.20.120.530">
    <property type="entry name" value="GntR ligand-binding domain-like"/>
    <property type="match status" value="1"/>
</dbReference>
<dbReference type="InterPro" id="IPR036390">
    <property type="entry name" value="WH_DNA-bd_sf"/>
</dbReference>
<gene>
    <name evidence="5" type="ORF">SAMN06297251_11262</name>
</gene>
<dbReference type="Pfam" id="PF00392">
    <property type="entry name" value="GntR"/>
    <property type="match status" value="1"/>
</dbReference>
<keyword evidence="6" id="KW-1185">Reference proteome</keyword>
<evidence type="ECO:0000313" key="6">
    <source>
        <dbReference type="Proteomes" id="UP000192656"/>
    </source>
</evidence>
<dbReference type="SMART" id="SM00345">
    <property type="entry name" value="HTH_GNTR"/>
    <property type="match status" value="1"/>
</dbReference>
<reference evidence="5 6" key="1">
    <citation type="submission" date="2017-04" db="EMBL/GenBank/DDBJ databases">
        <authorList>
            <person name="Afonso C.L."/>
            <person name="Miller P.J."/>
            <person name="Scott M.A."/>
            <person name="Spackman E."/>
            <person name="Goraichik I."/>
            <person name="Dimitrov K.M."/>
            <person name="Suarez D.L."/>
            <person name="Swayne D.E."/>
        </authorList>
    </citation>
    <scope>NUCLEOTIDE SEQUENCE [LARGE SCALE GENOMIC DNA]</scope>
    <source>
        <strain evidence="5 6">CGMCC 1.10972</strain>
    </source>
</reference>
<dbReference type="STRING" id="937218.SAMN06297251_11262"/>
<dbReference type="Proteomes" id="UP000192656">
    <property type="component" value="Unassembled WGS sequence"/>
</dbReference>
<dbReference type="Pfam" id="PF07729">
    <property type="entry name" value="FCD"/>
    <property type="match status" value="1"/>
</dbReference>
<dbReference type="GO" id="GO:0003700">
    <property type="term" value="F:DNA-binding transcription factor activity"/>
    <property type="evidence" value="ECO:0007669"/>
    <property type="project" value="InterPro"/>
</dbReference>
<dbReference type="InterPro" id="IPR008920">
    <property type="entry name" value="TF_FadR/GntR_C"/>
</dbReference>
<protein>
    <submittedName>
        <fullName evidence="5">DNA-binding transcriptional regulator, GntR family</fullName>
    </submittedName>
</protein>
<dbReference type="PANTHER" id="PTHR43537">
    <property type="entry name" value="TRANSCRIPTIONAL REGULATOR, GNTR FAMILY"/>
    <property type="match status" value="1"/>
</dbReference>
<evidence type="ECO:0000256" key="3">
    <source>
        <dbReference type="ARBA" id="ARBA00023163"/>
    </source>
</evidence>
<evidence type="ECO:0000256" key="1">
    <source>
        <dbReference type="ARBA" id="ARBA00023015"/>
    </source>
</evidence>
<dbReference type="Gene3D" id="1.10.10.10">
    <property type="entry name" value="Winged helix-like DNA-binding domain superfamily/Winged helix DNA-binding domain"/>
    <property type="match status" value="1"/>
</dbReference>
<dbReference type="InterPro" id="IPR011711">
    <property type="entry name" value="GntR_C"/>
</dbReference>
<keyword evidence="1" id="KW-0805">Transcription regulation</keyword>
<feature type="domain" description="HTH gntR-type" evidence="4">
    <location>
        <begin position="10"/>
        <end position="77"/>
    </location>
</feature>
<organism evidence="5 6">
    <name type="scientific">Fulvimarina manganoxydans</name>
    <dbReference type="NCBI Taxonomy" id="937218"/>
    <lineage>
        <taxon>Bacteria</taxon>
        <taxon>Pseudomonadati</taxon>
        <taxon>Pseudomonadota</taxon>
        <taxon>Alphaproteobacteria</taxon>
        <taxon>Hyphomicrobiales</taxon>
        <taxon>Aurantimonadaceae</taxon>
        <taxon>Fulvimarina</taxon>
    </lineage>
</organism>
<dbReference type="PANTHER" id="PTHR43537:SF53">
    <property type="entry name" value="HTH-TYPE TRANSCRIPTIONAL REPRESSOR NANR"/>
    <property type="match status" value="1"/>
</dbReference>
<dbReference type="EMBL" id="FWXR01000012">
    <property type="protein sequence ID" value="SMC91547.1"/>
    <property type="molecule type" value="Genomic_DNA"/>
</dbReference>
<proteinExistence type="predicted"/>
<dbReference type="SMART" id="SM00895">
    <property type="entry name" value="FCD"/>
    <property type="match status" value="1"/>
</dbReference>
<name>A0A1W2D1X5_9HYPH</name>
<dbReference type="CDD" id="cd07377">
    <property type="entry name" value="WHTH_GntR"/>
    <property type="match status" value="1"/>
</dbReference>
<sequence>MAVKVKQDSVDRVSQICAALRRAIIERALLPGDKLPEDALGDSFGVSRTIARQALGQLAAEGLVSLRRNRKAVVATPTIEEARDTFEIRIALEALVADCLAASITPEQITELKRHVADQEVADIASEAEAIRLATDFHVLLAGMTGRPILERYVTEVAYRSGLALSAYGRPHSNDCAIEEHRKIVEALEKGDADAAAREMTGHLSAVADRAQVMTREAPPRDLATILAPFVTS</sequence>